<organism evidence="3 4">
    <name type="scientific">Candidatus Falkowbacteria bacterium RIFOXYA2_FULL_47_19</name>
    <dbReference type="NCBI Taxonomy" id="1797994"/>
    <lineage>
        <taxon>Bacteria</taxon>
        <taxon>Candidatus Falkowiibacteriota</taxon>
    </lineage>
</organism>
<feature type="region of interest" description="Disordered" evidence="2">
    <location>
        <begin position="102"/>
        <end position="128"/>
    </location>
</feature>
<accession>A0A1F5SE83</accession>
<proteinExistence type="predicted"/>
<gene>
    <name evidence="3" type="ORF">A2227_06860</name>
</gene>
<keyword evidence="1" id="KW-0175">Coiled coil</keyword>
<comment type="caution">
    <text evidence="3">The sequence shown here is derived from an EMBL/GenBank/DDBJ whole genome shotgun (WGS) entry which is preliminary data.</text>
</comment>
<sequence length="307" mass="34023">MSTIKKILLGAAAVVVLGLGGFLVSEHVSDPGQGRSTDPEAIVSDYKDLLAEAEQLKALAGENCDNKKDVNRRIEEMEKKLSDLAARKKAWLDNVPKLPDINPETIVPENPLGRPGSEIPELSSDAPPLPDIDMDSIIVEERPGSQAPELTSDAPPLPDIDMDSIIVEERPGSQAPELTSDAPPLPDINEADIIDPDEYFYQMGELERKIGDLLRELKALCKDEEKKKVISDKCSDACQRYKDCAAYTEDVTPEDLNDAYDTCMEECPTWPKEMIKCINAIDIKIPNDCVSFLNCQVPQFYEETYLK</sequence>
<name>A0A1F5SE83_9BACT</name>
<dbReference type="STRING" id="1797994.A2227_06860"/>
<evidence type="ECO:0000313" key="3">
    <source>
        <dbReference type="EMBL" id="OGF25040.1"/>
    </source>
</evidence>
<protein>
    <submittedName>
        <fullName evidence="3">Uncharacterized protein</fullName>
    </submittedName>
</protein>
<evidence type="ECO:0000313" key="4">
    <source>
        <dbReference type="Proteomes" id="UP000178367"/>
    </source>
</evidence>
<evidence type="ECO:0000256" key="1">
    <source>
        <dbReference type="SAM" id="Coils"/>
    </source>
</evidence>
<reference evidence="3 4" key="1">
    <citation type="journal article" date="2016" name="Nat. Commun.">
        <title>Thousands of microbial genomes shed light on interconnected biogeochemical processes in an aquifer system.</title>
        <authorList>
            <person name="Anantharaman K."/>
            <person name="Brown C.T."/>
            <person name="Hug L.A."/>
            <person name="Sharon I."/>
            <person name="Castelle C.J."/>
            <person name="Probst A.J."/>
            <person name="Thomas B.C."/>
            <person name="Singh A."/>
            <person name="Wilkins M.J."/>
            <person name="Karaoz U."/>
            <person name="Brodie E.L."/>
            <person name="Williams K.H."/>
            <person name="Hubbard S.S."/>
            <person name="Banfield J.F."/>
        </authorList>
    </citation>
    <scope>NUCLEOTIDE SEQUENCE [LARGE SCALE GENOMIC DNA]</scope>
</reference>
<evidence type="ECO:0000256" key="2">
    <source>
        <dbReference type="SAM" id="MobiDB-lite"/>
    </source>
</evidence>
<dbReference type="Proteomes" id="UP000178367">
    <property type="component" value="Unassembled WGS sequence"/>
</dbReference>
<dbReference type="EMBL" id="MFGB01000023">
    <property type="protein sequence ID" value="OGF25040.1"/>
    <property type="molecule type" value="Genomic_DNA"/>
</dbReference>
<feature type="coiled-coil region" evidence="1">
    <location>
        <begin position="67"/>
        <end position="94"/>
    </location>
</feature>
<dbReference type="AlphaFoldDB" id="A0A1F5SE83"/>